<evidence type="ECO:0000256" key="1">
    <source>
        <dbReference type="SAM" id="MobiDB-lite"/>
    </source>
</evidence>
<feature type="compositionally biased region" description="Low complexity" evidence="1">
    <location>
        <begin position="52"/>
        <end position="61"/>
    </location>
</feature>
<dbReference type="Proteomes" id="UP001164459">
    <property type="component" value="Chromosome"/>
</dbReference>
<name>A0ABY7GZ43_9BACT</name>
<organism evidence="2 3">
    <name type="scientific">Nannocystis punicea</name>
    <dbReference type="NCBI Taxonomy" id="2995304"/>
    <lineage>
        <taxon>Bacteria</taxon>
        <taxon>Pseudomonadati</taxon>
        <taxon>Myxococcota</taxon>
        <taxon>Polyangia</taxon>
        <taxon>Nannocystales</taxon>
        <taxon>Nannocystaceae</taxon>
        <taxon>Nannocystis</taxon>
    </lineage>
</organism>
<feature type="region of interest" description="Disordered" evidence="1">
    <location>
        <begin position="41"/>
        <end position="148"/>
    </location>
</feature>
<dbReference type="RefSeq" id="WP_269034499.1">
    <property type="nucleotide sequence ID" value="NZ_CP114040.1"/>
</dbReference>
<keyword evidence="3" id="KW-1185">Reference proteome</keyword>
<reference evidence="2" key="1">
    <citation type="submission" date="2022-11" db="EMBL/GenBank/DDBJ databases">
        <title>Minimal conservation of predation-associated metabolite biosynthetic gene clusters underscores biosynthetic potential of Myxococcota including descriptions for ten novel species: Archangium lansinium sp. nov., Myxococcus landrumus sp. nov., Nannocystis bai.</title>
        <authorList>
            <person name="Ahearne A."/>
            <person name="Stevens C."/>
            <person name="Dowd S."/>
        </authorList>
    </citation>
    <scope>NUCLEOTIDE SEQUENCE</scope>
    <source>
        <strain evidence="2">Fl3</strain>
    </source>
</reference>
<sequence>MQHHDSHETSLGRRLLRAAVVMSSTGLAAVLILRAGGVTGCDGHASPPPQPASQVQQPAAEATKKTPEAEPAASQAQAASAPNPAPQPAAANPGNAANNVEPRTLEVGKNYFPASKAGPAIHPEPLVEPAREPAVQQQAPQPQQAAPQ</sequence>
<evidence type="ECO:0000313" key="3">
    <source>
        <dbReference type="Proteomes" id="UP001164459"/>
    </source>
</evidence>
<protein>
    <submittedName>
        <fullName evidence="2">Uncharacterized protein</fullName>
    </submittedName>
</protein>
<feature type="compositionally biased region" description="Low complexity" evidence="1">
    <location>
        <begin position="133"/>
        <end position="148"/>
    </location>
</feature>
<proteinExistence type="predicted"/>
<dbReference type="EMBL" id="CP114040">
    <property type="protein sequence ID" value="WAS92150.1"/>
    <property type="molecule type" value="Genomic_DNA"/>
</dbReference>
<gene>
    <name evidence="2" type="ORF">O0S08_38705</name>
</gene>
<accession>A0ABY7GZ43</accession>
<evidence type="ECO:0000313" key="2">
    <source>
        <dbReference type="EMBL" id="WAS92150.1"/>
    </source>
</evidence>
<feature type="compositionally biased region" description="Low complexity" evidence="1">
    <location>
        <begin position="69"/>
        <end position="99"/>
    </location>
</feature>